<dbReference type="AlphaFoldDB" id="T1GU45"/>
<dbReference type="EnsemblMetazoa" id="MESCA007248-RA">
    <property type="protein sequence ID" value="MESCA007248-PA"/>
    <property type="gene ID" value="MESCA007248"/>
</dbReference>
<dbReference type="EMBL" id="CAQQ02104357">
    <property type="status" value="NOT_ANNOTATED_CDS"/>
    <property type="molecule type" value="Genomic_DNA"/>
</dbReference>
<evidence type="ECO:0000259" key="2">
    <source>
        <dbReference type="PROSITE" id="PS51029"/>
    </source>
</evidence>
<evidence type="ECO:0000313" key="4">
    <source>
        <dbReference type="Proteomes" id="UP000015102"/>
    </source>
</evidence>
<sequence>MNSEFIDDFILEYKNQPCLWQGKSEHFKNRKKRQEAYMKLIEVANRHGEHYNIEKTKQKINNLRCAFRVQLKKYTEMKNNKGKEEPYCPKRRYFESLLFLMDEEKPPTTTSTNTTAQVSIPNSPVNPQTAKITDKLKGVTVTKISSSSLGTTQGSINNNSIKKDFPKKGSIIVKPLKTLPSSGDSLETSSNNDDDADLIQVII</sequence>
<reference evidence="3" key="2">
    <citation type="submission" date="2015-06" db="UniProtKB">
        <authorList>
            <consortium name="EnsemblMetazoa"/>
        </authorList>
    </citation>
    <scope>IDENTIFICATION</scope>
</reference>
<reference evidence="4" key="1">
    <citation type="submission" date="2013-02" db="EMBL/GenBank/DDBJ databases">
        <authorList>
            <person name="Hughes D."/>
        </authorList>
    </citation>
    <scope>NUCLEOTIDE SEQUENCE</scope>
    <source>
        <strain>Durham</strain>
        <strain evidence="4">NC isolate 2 -- Noor lab</strain>
    </source>
</reference>
<evidence type="ECO:0000313" key="3">
    <source>
        <dbReference type="EnsemblMetazoa" id="MESCA007248-PA"/>
    </source>
</evidence>
<feature type="domain" description="MADF" evidence="2">
    <location>
        <begin position="8"/>
        <end position="105"/>
    </location>
</feature>
<dbReference type="Pfam" id="PF10545">
    <property type="entry name" value="MADF_DNA_bdg"/>
    <property type="match status" value="1"/>
</dbReference>
<dbReference type="PANTHER" id="PTHR21505:SF8">
    <property type="entry name" value="DPT-YFP REPRESSOR BY OVEREXPRESSION, ISOFORM D-RELATED"/>
    <property type="match status" value="1"/>
</dbReference>
<feature type="region of interest" description="Disordered" evidence="1">
    <location>
        <begin position="106"/>
        <end position="127"/>
    </location>
</feature>
<evidence type="ECO:0000256" key="1">
    <source>
        <dbReference type="SAM" id="MobiDB-lite"/>
    </source>
</evidence>
<dbReference type="InterPro" id="IPR006578">
    <property type="entry name" value="MADF-dom"/>
</dbReference>
<dbReference type="STRING" id="36166.T1GU45"/>
<dbReference type="SMART" id="SM00595">
    <property type="entry name" value="MADF"/>
    <property type="match status" value="1"/>
</dbReference>
<proteinExistence type="predicted"/>
<dbReference type="PROSITE" id="PS51029">
    <property type="entry name" value="MADF"/>
    <property type="match status" value="1"/>
</dbReference>
<keyword evidence="4" id="KW-1185">Reference proteome</keyword>
<accession>T1GU45</accession>
<organism evidence="3 4">
    <name type="scientific">Megaselia scalaris</name>
    <name type="common">Humpbacked fly</name>
    <name type="synonym">Phora scalaris</name>
    <dbReference type="NCBI Taxonomy" id="36166"/>
    <lineage>
        <taxon>Eukaryota</taxon>
        <taxon>Metazoa</taxon>
        <taxon>Ecdysozoa</taxon>
        <taxon>Arthropoda</taxon>
        <taxon>Hexapoda</taxon>
        <taxon>Insecta</taxon>
        <taxon>Pterygota</taxon>
        <taxon>Neoptera</taxon>
        <taxon>Endopterygota</taxon>
        <taxon>Diptera</taxon>
        <taxon>Brachycera</taxon>
        <taxon>Muscomorpha</taxon>
        <taxon>Platypezoidea</taxon>
        <taxon>Phoridae</taxon>
        <taxon>Megaseliini</taxon>
        <taxon>Megaselia</taxon>
    </lineage>
</organism>
<feature type="compositionally biased region" description="Polar residues" evidence="1">
    <location>
        <begin position="116"/>
        <end position="127"/>
    </location>
</feature>
<protein>
    <recommendedName>
        <fullName evidence="2">MADF domain-containing protein</fullName>
    </recommendedName>
</protein>
<dbReference type="Proteomes" id="UP000015102">
    <property type="component" value="Unassembled WGS sequence"/>
</dbReference>
<dbReference type="PANTHER" id="PTHR21505">
    <property type="entry name" value="MADF DOMAIN-CONTAINING PROTEIN-RELATED"/>
    <property type="match status" value="1"/>
</dbReference>
<name>T1GU45_MEGSC</name>
<dbReference type="HOGENOM" id="CLU_1350265_0_0_1"/>